<sequence length="181" mass="21073">MPLPERMKPTKVSSKKINELAKNAEMILSKIDEGSAQEDPMLVTMMVEWNNQVVRPYTFSNFRDFSSWTSAREFTRMAFNLAKFYPDFTWNELIQTIQFICDCEGKESEQNFALSLLESNFDGNPSDLIFWPDRWFQNPEMLHVDLSAEEISGYLMARSGRYLTDAPEIELIYPIPDNNCL</sequence>
<organism evidence="1 2">
    <name type="scientific">Pectobacterium araliae</name>
    <dbReference type="NCBI Taxonomy" id="3073862"/>
    <lineage>
        <taxon>Bacteria</taxon>
        <taxon>Pseudomonadati</taxon>
        <taxon>Pseudomonadota</taxon>
        <taxon>Gammaproteobacteria</taxon>
        <taxon>Enterobacterales</taxon>
        <taxon>Pectobacteriaceae</taxon>
        <taxon>Pectobacterium</taxon>
    </lineage>
</organism>
<accession>A0AAN0KGC5</accession>
<keyword evidence="2" id="KW-1185">Reference proteome</keyword>
<dbReference type="Proteomes" id="UP001377830">
    <property type="component" value="Chromosome"/>
</dbReference>
<dbReference type="RefSeq" id="WP_261846987.1">
    <property type="nucleotide sequence ID" value="NZ_AP028908.1"/>
</dbReference>
<dbReference type="EMBL" id="AP028908">
    <property type="protein sequence ID" value="BES86126.1"/>
    <property type="molecule type" value="Genomic_DNA"/>
</dbReference>
<proteinExistence type="predicted"/>
<protein>
    <submittedName>
        <fullName evidence="1">Uncharacterized protein</fullName>
    </submittedName>
</protein>
<dbReference type="KEGG" id="parl:PEC302110_32230"/>
<dbReference type="AlphaFoldDB" id="A0AAN0KGC5"/>
<reference evidence="2" key="1">
    <citation type="journal article" date="2024" name="Int. J. Syst. Evol. Microbiol.">
        <title>Pectobacterium araliae sp. nov., a pathogen causing bacterial soft rot of Japanese angelica tree in Japan.</title>
        <authorList>
            <person name="Sawada H."/>
            <person name="Someya N."/>
            <person name="Morohoshi T."/>
            <person name="Ono M."/>
            <person name="Satou M."/>
        </authorList>
    </citation>
    <scope>NUCLEOTIDE SEQUENCE [LARGE SCALE GENOMIC DNA]</scope>
    <source>
        <strain evidence="2">MAFF 302110</strain>
    </source>
</reference>
<gene>
    <name evidence="1" type="ORF">PEC302110_32230</name>
</gene>
<name>A0AAN0KGC5_9GAMM</name>
<evidence type="ECO:0000313" key="2">
    <source>
        <dbReference type="Proteomes" id="UP001377830"/>
    </source>
</evidence>
<evidence type="ECO:0000313" key="1">
    <source>
        <dbReference type="EMBL" id="BES86126.1"/>
    </source>
</evidence>